<dbReference type="Proteomes" id="UP000198406">
    <property type="component" value="Unassembled WGS sequence"/>
</dbReference>
<dbReference type="InterPro" id="IPR045810">
    <property type="entry name" value="eIF3h_C"/>
</dbReference>
<comment type="subunit">
    <text evidence="4">Component of the eukaryotic translation initiation factor 3 (eIF-3) complex.</text>
</comment>
<sequence>MAAVIEASERISQVHIEGLALMKIVKHCHESLPHMVSGSLLGLEVSGGILEVTHAFPFPDSRAAAGSAAAVSDTMEGDQDGHEYQIEMMRMLREVNVDNNCVGWYQSMYLGIYSTSSLLENQLSYQTDLSPNAVVILYDPMQTTHGKLALKCYRLTEECIRLKENEENAFIDPRKIFEEVPVKLTNPGLVKALLMDVADGVHDDSSNLQLFEKEHNTNRLGSSTVKTTFDRLDLSTNPYLEKHLEFLCGWVDDLAVEQQKMQFYARQLHRDKHRRKDSSAGDAWASSDAPRRMESLLITNQIRSYCEQMNQFTSEGIEKVYLMSGMQKKD</sequence>
<dbReference type="Gene3D" id="3.40.140.10">
    <property type="entry name" value="Cytidine Deaminase, domain 2"/>
    <property type="match status" value="1"/>
</dbReference>
<dbReference type="GO" id="GO:0001732">
    <property type="term" value="P:formation of cytoplasmic translation initiation complex"/>
    <property type="evidence" value="ECO:0007669"/>
    <property type="project" value="UniProtKB-UniRule"/>
</dbReference>
<evidence type="ECO:0000256" key="3">
    <source>
        <dbReference type="ARBA" id="ARBA00022917"/>
    </source>
</evidence>
<dbReference type="GO" id="GO:0033290">
    <property type="term" value="C:eukaryotic 48S preinitiation complex"/>
    <property type="evidence" value="ECO:0007669"/>
    <property type="project" value="UniProtKB-UniRule"/>
</dbReference>
<comment type="subcellular location">
    <subcellularLocation>
        <location evidence="4">Cytoplasm</location>
    </subcellularLocation>
</comment>
<dbReference type="InterPro" id="IPR000555">
    <property type="entry name" value="JAMM/MPN+_dom"/>
</dbReference>
<dbReference type="InParanoid" id="A0A1Z5KJ00"/>
<dbReference type="GO" id="GO:0005852">
    <property type="term" value="C:eukaryotic translation initiation factor 3 complex"/>
    <property type="evidence" value="ECO:0007669"/>
    <property type="project" value="UniProtKB-UniRule"/>
</dbReference>
<dbReference type="PANTHER" id="PTHR10410">
    <property type="entry name" value="EUKARYOTIC TRANSLATION INITIATION FACTOR 3 -RELATED"/>
    <property type="match status" value="1"/>
</dbReference>
<keyword evidence="2 4" id="KW-0396">Initiation factor</keyword>
<evidence type="ECO:0000259" key="5">
    <source>
        <dbReference type="PROSITE" id="PS50249"/>
    </source>
</evidence>
<keyword evidence="1 4" id="KW-0963">Cytoplasm</keyword>
<organism evidence="6 7">
    <name type="scientific">Fistulifera solaris</name>
    <name type="common">Oleaginous diatom</name>
    <dbReference type="NCBI Taxonomy" id="1519565"/>
    <lineage>
        <taxon>Eukaryota</taxon>
        <taxon>Sar</taxon>
        <taxon>Stramenopiles</taxon>
        <taxon>Ochrophyta</taxon>
        <taxon>Bacillariophyta</taxon>
        <taxon>Bacillariophyceae</taxon>
        <taxon>Bacillariophycidae</taxon>
        <taxon>Naviculales</taxon>
        <taxon>Naviculaceae</taxon>
        <taxon>Fistulifera</taxon>
    </lineage>
</organism>
<dbReference type="OrthoDB" id="10265695at2759"/>
<dbReference type="EMBL" id="BDSP01000235">
    <property type="protein sequence ID" value="GAX26021.1"/>
    <property type="molecule type" value="Genomic_DNA"/>
</dbReference>
<evidence type="ECO:0000256" key="2">
    <source>
        <dbReference type="ARBA" id="ARBA00022540"/>
    </source>
</evidence>
<keyword evidence="7" id="KW-1185">Reference proteome</keyword>
<keyword evidence="3 4" id="KW-0648">Protein biosynthesis</keyword>
<evidence type="ECO:0000256" key="4">
    <source>
        <dbReference type="HAMAP-Rule" id="MF_03007"/>
    </source>
</evidence>
<accession>A0A1Z5KJ00</accession>
<dbReference type="Pfam" id="PF19445">
    <property type="entry name" value="eIF3h_C"/>
    <property type="match status" value="1"/>
</dbReference>
<dbReference type="Pfam" id="PF01398">
    <property type="entry name" value="JAB"/>
    <property type="match status" value="1"/>
</dbReference>
<gene>
    <name evidence="6" type="ORF">FisN_4Hh483</name>
</gene>
<evidence type="ECO:0000256" key="1">
    <source>
        <dbReference type="ARBA" id="ARBA00022490"/>
    </source>
</evidence>
<evidence type="ECO:0000313" key="7">
    <source>
        <dbReference type="Proteomes" id="UP000198406"/>
    </source>
</evidence>
<dbReference type="InterPro" id="IPR037518">
    <property type="entry name" value="MPN"/>
</dbReference>
<dbReference type="CDD" id="cd08065">
    <property type="entry name" value="MPN_eIF3h"/>
    <property type="match status" value="1"/>
</dbReference>
<evidence type="ECO:0000313" key="6">
    <source>
        <dbReference type="EMBL" id="GAX26021.1"/>
    </source>
</evidence>
<dbReference type="InterPro" id="IPR050242">
    <property type="entry name" value="JAMM_MPN+_peptidase_M67A"/>
</dbReference>
<dbReference type="HAMAP" id="MF_03007">
    <property type="entry name" value="eIF3h"/>
    <property type="match status" value="1"/>
</dbReference>
<name>A0A1Z5KJ00_FISSO</name>
<feature type="domain" description="MPN" evidence="5">
    <location>
        <begin position="14"/>
        <end position="159"/>
    </location>
</feature>
<comment type="function">
    <text evidence="4">Component of the eukaryotic translation initiation factor 3 (eIF-3) complex, which is involved in protein synthesis of a specialized repertoire of mRNAs and, together with other initiation factors, stimulates binding of mRNA and methionyl-tRNAi to the 40S ribosome. The eIF-3 complex specifically targets and initiates translation of a subset of mRNAs involved in cell proliferation.</text>
</comment>
<comment type="caution">
    <text evidence="6">The sequence shown here is derived from an EMBL/GenBank/DDBJ whole genome shotgun (WGS) entry which is preliminary data.</text>
</comment>
<dbReference type="GO" id="GO:0016282">
    <property type="term" value="C:eukaryotic 43S preinitiation complex"/>
    <property type="evidence" value="ECO:0007669"/>
    <property type="project" value="UniProtKB-UniRule"/>
</dbReference>
<dbReference type="PROSITE" id="PS50249">
    <property type="entry name" value="MPN"/>
    <property type="match status" value="1"/>
</dbReference>
<protein>
    <recommendedName>
        <fullName evidence="4">Eukaryotic translation initiation factor 3 subunit H</fullName>
        <shortName evidence="4">eIF3h</shortName>
    </recommendedName>
</protein>
<proteinExistence type="inferred from homology"/>
<comment type="similarity">
    <text evidence="4">Belongs to the eIF-3 subunit H family.</text>
</comment>
<dbReference type="AlphaFoldDB" id="A0A1Z5KJ00"/>
<reference evidence="6 7" key="1">
    <citation type="journal article" date="2015" name="Plant Cell">
        <title>Oil accumulation by the oleaginous diatom Fistulifera solaris as revealed by the genome and transcriptome.</title>
        <authorList>
            <person name="Tanaka T."/>
            <person name="Maeda Y."/>
            <person name="Veluchamy A."/>
            <person name="Tanaka M."/>
            <person name="Abida H."/>
            <person name="Marechal E."/>
            <person name="Bowler C."/>
            <person name="Muto M."/>
            <person name="Sunaga Y."/>
            <person name="Tanaka M."/>
            <person name="Yoshino T."/>
            <person name="Taniguchi T."/>
            <person name="Fukuda Y."/>
            <person name="Nemoto M."/>
            <person name="Matsumoto M."/>
            <person name="Wong P.S."/>
            <person name="Aburatani S."/>
            <person name="Fujibuchi W."/>
        </authorList>
    </citation>
    <scope>NUCLEOTIDE SEQUENCE [LARGE SCALE GENOMIC DNA]</scope>
    <source>
        <strain evidence="6 7">JPCC DA0580</strain>
    </source>
</reference>
<dbReference type="InterPro" id="IPR027524">
    <property type="entry name" value="eIF3h"/>
</dbReference>
<dbReference type="GO" id="GO:0003743">
    <property type="term" value="F:translation initiation factor activity"/>
    <property type="evidence" value="ECO:0007669"/>
    <property type="project" value="UniProtKB-UniRule"/>
</dbReference>
<dbReference type="GO" id="GO:0008237">
    <property type="term" value="F:metallopeptidase activity"/>
    <property type="evidence" value="ECO:0007669"/>
    <property type="project" value="InterPro"/>
</dbReference>
<dbReference type="SMART" id="SM00232">
    <property type="entry name" value="JAB_MPN"/>
    <property type="match status" value="1"/>
</dbReference>